<comment type="caution">
    <text evidence="1">The sequence shown here is derived from an EMBL/GenBank/DDBJ whole genome shotgun (WGS) entry which is preliminary data.</text>
</comment>
<sequence>MHTWSCSRVLGEFGESTAGLRASTSVSTLKKRKSKILQEDVFNSVKPPSSPHIWVTLLKFPHSGETQQIVASTVTHYNITVVKLHQIIKLPVDKCGHESVKHQLKLLVISLVIPQ</sequence>
<dbReference type="Proteomes" id="UP001476798">
    <property type="component" value="Unassembled WGS sequence"/>
</dbReference>
<evidence type="ECO:0000313" key="2">
    <source>
        <dbReference type="Proteomes" id="UP001476798"/>
    </source>
</evidence>
<dbReference type="EMBL" id="JAHRIO010055225">
    <property type="protein sequence ID" value="MEQ2176756.1"/>
    <property type="molecule type" value="Genomic_DNA"/>
</dbReference>
<keyword evidence="2" id="KW-1185">Reference proteome</keyword>
<reference evidence="1 2" key="1">
    <citation type="submission" date="2021-06" db="EMBL/GenBank/DDBJ databases">
        <authorList>
            <person name="Palmer J.M."/>
        </authorList>
    </citation>
    <scope>NUCLEOTIDE SEQUENCE [LARGE SCALE GENOMIC DNA]</scope>
    <source>
        <strain evidence="1 2">GA_2019</strain>
        <tissue evidence="1">Muscle</tissue>
    </source>
</reference>
<evidence type="ECO:0000313" key="1">
    <source>
        <dbReference type="EMBL" id="MEQ2176756.1"/>
    </source>
</evidence>
<proteinExistence type="predicted"/>
<organism evidence="1 2">
    <name type="scientific">Goodea atripinnis</name>
    <dbReference type="NCBI Taxonomy" id="208336"/>
    <lineage>
        <taxon>Eukaryota</taxon>
        <taxon>Metazoa</taxon>
        <taxon>Chordata</taxon>
        <taxon>Craniata</taxon>
        <taxon>Vertebrata</taxon>
        <taxon>Euteleostomi</taxon>
        <taxon>Actinopterygii</taxon>
        <taxon>Neopterygii</taxon>
        <taxon>Teleostei</taxon>
        <taxon>Neoteleostei</taxon>
        <taxon>Acanthomorphata</taxon>
        <taxon>Ovalentaria</taxon>
        <taxon>Atherinomorphae</taxon>
        <taxon>Cyprinodontiformes</taxon>
        <taxon>Goodeidae</taxon>
        <taxon>Goodea</taxon>
    </lineage>
</organism>
<protein>
    <submittedName>
        <fullName evidence="1">Uncharacterized protein</fullName>
    </submittedName>
</protein>
<gene>
    <name evidence="1" type="ORF">GOODEAATRI_031286</name>
</gene>
<name>A0ABV0P0T6_9TELE</name>
<accession>A0ABV0P0T6</accession>